<dbReference type="Proteomes" id="UP001408789">
    <property type="component" value="Unassembled WGS sequence"/>
</dbReference>
<sequence length="106" mass="12069">MLMSSPIGLRNESSQIINHLIVRNRSNIINYFRLPLQLHPLAHSQQVKLRPSGSSIHVSATIKNAFSELSCLYMMQIGWDIYTKEGVISSNFVTFGNLLYWSKSKT</sequence>
<proteinExistence type="predicted"/>
<dbReference type="AlphaFoldDB" id="A0AAP0DK13"/>
<name>A0AAP0DK13_9ASTR</name>
<accession>A0AAP0DK13</accession>
<evidence type="ECO:0000313" key="1">
    <source>
        <dbReference type="EMBL" id="KAK9074525.1"/>
    </source>
</evidence>
<evidence type="ECO:0000313" key="2">
    <source>
        <dbReference type="Proteomes" id="UP001408789"/>
    </source>
</evidence>
<gene>
    <name evidence="1" type="ORF">SSX86_007123</name>
</gene>
<dbReference type="EMBL" id="JBCNJP010000008">
    <property type="protein sequence ID" value="KAK9074525.1"/>
    <property type="molecule type" value="Genomic_DNA"/>
</dbReference>
<protein>
    <submittedName>
        <fullName evidence="1">Uncharacterized protein</fullName>
    </submittedName>
</protein>
<reference evidence="1 2" key="1">
    <citation type="submission" date="2024-04" db="EMBL/GenBank/DDBJ databases">
        <title>The reference genome of an endangered Asteraceae, Deinandra increscens subsp. villosa, native to the Central Coast of California.</title>
        <authorList>
            <person name="Guilliams M."/>
            <person name="Hasenstab-Lehman K."/>
            <person name="Meyer R."/>
            <person name="Mcevoy S."/>
        </authorList>
    </citation>
    <scope>NUCLEOTIDE SEQUENCE [LARGE SCALE GENOMIC DNA]</scope>
    <source>
        <tissue evidence="1">Leaf</tissue>
    </source>
</reference>
<organism evidence="1 2">
    <name type="scientific">Deinandra increscens subsp. villosa</name>
    <dbReference type="NCBI Taxonomy" id="3103831"/>
    <lineage>
        <taxon>Eukaryota</taxon>
        <taxon>Viridiplantae</taxon>
        <taxon>Streptophyta</taxon>
        <taxon>Embryophyta</taxon>
        <taxon>Tracheophyta</taxon>
        <taxon>Spermatophyta</taxon>
        <taxon>Magnoliopsida</taxon>
        <taxon>eudicotyledons</taxon>
        <taxon>Gunneridae</taxon>
        <taxon>Pentapetalae</taxon>
        <taxon>asterids</taxon>
        <taxon>campanulids</taxon>
        <taxon>Asterales</taxon>
        <taxon>Asteraceae</taxon>
        <taxon>Asteroideae</taxon>
        <taxon>Heliantheae alliance</taxon>
        <taxon>Madieae</taxon>
        <taxon>Madiinae</taxon>
        <taxon>Deinandra</taxon>
    </lineage>
</organism>
<comment type="caution">
    <text evidence="1">The sequence shown here is derived from an EMBL/GenBank/DDBJ whole genome shotgun (WGS) entry which is preliminary data.</text>
</comment>
<keyword evidence="2" id="KW-1185">Reference proteome</keyword>